<feature type="transmembrane region" description="Helical" evidence="10">
    <location>
        <begin position="82"/>
        <end position="99"/>
    </location>
</feature>
<feature type="transmembrane region" description="Helical" evidence="10">
    <location>
        <begin position="277"/>
        <end position="296"/>
    </location>
</feature>
<dbReference type="InterPro" id="IPR011701">
    <property type="entry name" value="MFS"/>
</dbReference>
<sequence length="532" mass="56225">MTPVDVVDSPAVRSKVRLYAILLALFVAALDQTIIAISIPTICADLRSASGYVWIGGAYLVASAATGPIWAKFSDIWGRKAVLLVAVGLFAAASVLAALSSDMAMLIAARALQGTASGGLGQLVAIVISDLFSLRERSLYMGFVGFVWALAGSAGPLIGGAFTQYKSWRWCFWINLPMSGATFALLLIFLDVHNPGTSLGQGVRAVDWLGTLTMLATVLLLLVGLDFGGAPLPWSSPQVVCLLVFGSLMIGFFLLSEHRLARYPLIPLTVFRSWSNSAIFLVVLLHGMVLIGMEYYLPLYFQSVKQASPLRSGVLMLPLIVTQAVVEILSGLLVFRTGRYREFIWGGTALMALGTGLYITFGTRTSVAATVGLEILGGLGPALLFQGPMVAIQSTVSQSDTAAATAAFGFIRNIGMALSVVVGGVAFQNSMDAQQPALAASGLDKSILDALSGAQAAANVGVAESVQDPVQHMAILEAFATSMRNMFIMYTCLAAVAAAASLFIQHRDLSTEHTETKTGIKELTRRKGKAGS</sequence>
<evidence type="ECO:0000313" key="12">
    <source>
        <dbReference type="EMBL" id="PSR79581.1"/>
    </source>
</evidence>
<evidence type="ECO:0000256" key="2">
    <source>
        <dbReference type="ARBA" id="ARBA00007520"/>
    </source>
</evidence>
<feature type="transmembrane region" description="Helical" evidence="10">
    <location>
        <begin position="237"/>
        <end position="256"/>
    </location>
</feature>
<dbReference type="GO" id="GO:0005774">
    <property type="term" value="C:vacuolar membrane"/>
    <property type="evidence" value="ECO:0007669"/>
    <property type="project" value="UniProtKB-SubCell"/>
</dbReference>
<proteinExistence type="inferred from homology"/>
<dbReference type="CDD" id="cd17502">
    <property type="entry name" value="MFS_Azr1_MDR_like"/>
    <property type="match status" value="1"/>
</dbReference>
<evidence type="ECO:0000256" key="3">
    <source>
        <dbReference type="ARBA" id="ARBA00022448"/>
    </source>
</evidence>
<dbReference type="PROSITE" id="PS50850">
    <property type="entry name" value="MFS"/>
    <property type="match status" value="1"/>
</dbReference>
<feature type="domain" description="Major facilitator superfamily (MFS) profile" evidence="11">
    <location>
        <begin position="17"/>
        <end position="509"/>
    </location>
</feature>
<dbReference type="FunFam" id="1.20.1720.10:FF:000014">
    <property type="entry name" value="MFS drug transporter, putative"/>
    <property type="match status" value="1"/>
</dbReference>
<keyword evidence="5 10" id="KW-1133">Transmembrane helix</keyword>
<keyword evidence="4 10" id="KW-0812">Transmembrane</keyword>
<reference evidence="12 13" key="1">
    <citation type="journal article" date="2018" name="Mycol. Prog.">
        <title>Coniella lustricola, a new species from submerged detritus.</title>
        <authorList>
            <person name="Raudabaugh D.B."/>
            <person name="Iturriaga T."/>
            <person name="Carver A."/>
            <person name="Mondo S."/>
            <person name="Pangilinan J."/>
            <person name="Lipzen A."/>
            <person name="He G."/>
            <person name="Amirebrahimi M."/>
            <person name="Grigoriev I.V."/>
            <person name="Miller A.N."/>
        </authorList>
    </citation>
    <scope>NUCLEOTIDE SEQUENCE [LARGE SCALE GENOMIC DNA]</scope>
    <source>
        <strain evidence="12 13">B22-T-1</strain>
    </source>
</reference>
<evidence type="ECO:0000313" key="13">
    <source>
        <dbReference type="Proteomes" id="UP000241462"/>
    </source>
</evidence>
<gene>
    <name evidence="12" type="ORF">BD289DRAFT_462902</name>
</gene>
<feature type="transmembrane region" description="Helical" evidence="10">
    <location>
        <begin position="316"/>
        <end position="335"/>
    </location>
</feature>
<dbReference type="EMBL" id="KZ678562">
    <property type="protein sequence ID" value="PSR79581.1"/>
    <property type="molecule type" value="Genomic_DNA"/>
</dbReference>
<dbReference type="Gene3D" id="1.20.1250.20">
    <property type="entry name" value="MFS general substrate transporter like domains"/>
    <property type="match status" value="1"/>
</dbReference>
<evidence type="ECO:0000256" key="7">
    <source>
        <dbReference type="ARBA" id="ARBA00057269"/>
    </source>
</evidence>
<dbReference type="Pfam" id="PF07690">
    <property type="entry name" value="MFS_1"/>
    <property type="match status" value="1"/>
</dbReference>
<keyword evidence="13" id="KW-1185">Reference proteome</keyword>
<dbReference type="OrthoDB" id="10021397at2759"/>
<dbReference type="AlphaFoldDB" id="A0A2T2ZYI8"/>
<evidence type="ECO:0000256" key="5">
    <source>
        <dbReference type="ARBA" id="ARBA00022989"/>
    </source>
</evidence>
<evidence type="ECO:0000256" key="9">
    <source>
        <dbReference type="ARBA" id="ARBA00083178"/>
    </source>
</evidence>
<feature type="transmembrane region" description="Helical" evidence="10">
    <location>
        <begin position="342"/>
        <end position="361"/>
    </location>
</feature>
<organism evidence="12 13">
    <name type="scientific">Coniella lustricola</name>
    <dbReference type="NCBI Taxonomy" id="2025994"/>
    <lineage>
        <taxon>Eukaryota</taxon>
        <taxon>Fungi</taxon>
        <taxon>Dikarya</taxon>
        <taxon>Ascomycota</taxon>
        <taxon>Pezizomycotina</taxon>
        <taxon>Sordariomycetes</taxon>
        <taxon>Sordariomycetidae</taxon>
        <taxon>Diaporthales</taxon>
        <taxon>Schizoparmaceae</taxon>
        <taxon>Coniella</taxon>
    </lineage>
</organism>
<dbReference type="InterPro" id="IPR036259">
    <property type="entry name" value="MFS_trans_sf"/>
</dbReference>
<name>A0A2T2ZYI8_9PEZI</name>
<feature type="transmembrane region" description="Helical" evidence="10">
    <location>
        <begin position="139"/>
        <end position="162"/>
    </location>
</feature>
<feature type="transmembrane region" description="Helical" evidence="10">
    <location>
        <begin position="51"/>
        <end position="70"/>
    </location>
</feature>
<dbReference type="Gene3D" id="1.20.1720.10">
    <property type="entry name" value="Multidrug resistance protein D"/>
    <property type="match status" value="1"/>
</dbReference>
<evidence type="ECO:0000259" key="11">
    <source>
        <dbReference type="PROSITE" id="PS50850"/>
    </source>
</evidence>
<feature type="transmembrane region" description="Helical" evidence="10">
    <location>
        <begin position="205"/>
        <end position="225"/>
    </location>
</feature>
<dbReference type="Proteomes" id="UP000241462">
    <property type="component" value="Unassembled WGS sequence"/>
</dbReference>
<feature type="transmembrane region" description="Helical" evidence="10">
    <location>
        <begin position="111"/>
        <end position="132"/>
    </location>
</feature>
<accession>A0A2T2ZYI8</accession>
<protein>
    <recommendedName>
        <fullName evidence="8">Efflux pump dotC</fullName>
    </recommendedName>
    <alternativeName>
        <fullName evidence="9">Dothistromin biosynthesis protein C</fullName>
    </alternativeName>
</protein>
<evidence type="ECO:0000256" key="1">
    <source>
        <dbReference type="ARBA" id="ARBA00004128"/>
    </source>
</evidence>
<dbReference type="SUPFAM" id="SSF103473">
    <property type="entry name" value="MFS general substrate transporter"/>
    <property type="match status" value="1"/>
</dbReference>
<feature type="transmembrane region" description="Helical" evidence="10">
    <location>
        <begin position="174"/>
        <end position="193"/>
    </location>
</feature>
<evidence type="ECO:0000256" key="4">
    <source>
        <dbReference type="ARBA" id="ARBA00022692"/>
    </source>
</evidence>
<evidence type="ECO:0000256" key="6">
    <source>
        <dbReference type="ARBA" id="ARBA00023136"/>
    </source>
</evidence>
<feature type="transmembrane region" description="Helical" evidence="10">
    <location>
        <begin position="487"/>
        <end position="504"/>
    </location>
</feature>
<comment type="subcellular location">
    <subcellularLocation>
        <location evidence="1">Vacuole membrane</location>
        <topology evidence="1">Multi-pass membrane protein</topology>
    </subcellularLocation>
</comment>
<feature type="transmembrane region" description="Helical" evidence="10">
    <location>
        <begin position="18"/>
        <end position="39"/>
    </location>
</feature>
<feature type="transmembrane region" description="Helical" evidence="10">
    <location>
        <begin position="367"/>
        <end position="385"/>
    </location>
</feature>
<comment type="similarity">
    <text evidence="2">Belongs to the major facilitator superfamily. TCR/Tet family.</text>
</comment>
<feature type="transmembrane region" description="Helical" evidence="10">
    <location>
        <begin position="406"/>
        <end position="427"/>
    </location>
</feature>
<dbReference type="PANTHER" id="PTHR23501:SF158">
    <property type="entry name" value="TRANSPORTER, PUTATIVE (AFU_ORTHOLOGUE AFUA_5G14490)-RELATED"/>
    <property type="match status" value="1"/>
</dbReference>
<keyword evidence="6 10" id="KW-0472">Membrane</keyword>
<dbReference type="GO" id="GO:0005886">
    <property type="term" value="C:plasma membrane"/>
    <property type="evidence" value="ECO:0007669"/>
    <property type="project" value="TreeGrafter"/>
</dbReference>
<dbReference type="PANTHER" id="PTHR23501">
    <property type="entry name" value="MAJOR FACILITATOR SUPERFAMILY"/>
    <property type="match status" value="1"/>
</dbReference>
<dbReference type="InParanoid" id="A0A2T2ZYI8"/>
<dbReference type="PRINTS" id="PR01036">
    <property type="entry name" value="TCRTETB"/>
</dbReference>
<comment type="function">
    <text evidence="7">Efflux pump; part of the gene cluster that mediates the biosynthesis of dothistromin (DOTH), a polyketide toxin very similar in structure to the aflatoxin precursor, versicolorin B. One function of dotC may be to transport early-stage dothistromin biosynthetic intermediates from the cytoplasm into vacuoles, thereby affecting the rate of dothistromin production.</text>
</comment>
<evidence type="ECO:0000256" key="10">
    <source>
        <dbReference type="SAM" id="Phobius"/>
    </source>
</evidence>
<evidence type="ECO:0000256" key="8">
    <source>
        <dbReference type="ARBA" id="ARBA00069956"/>
    </source>
</evidence>
<dbReference type="FunFam" id="1.20.1250.20:FF:000196">
    <property type="entry name" value="MFS toxin efflux pump (AflT)"/>
    <property type="match status" value="1"/>
</dbReference>
<keyword evidence="3" id="KW-0813">Transport</keyword>
<dbReference type="InterPro" id="IPR020846">
    <property type="entry name" value="MFS_dom"/>
</dbReference>
<dbReference type="GO" id="GO:0022857">
    <property type="term" value="F:transmembrane transporter activity"/>
    <property type="evidence" value="ECO:0007669"/>
    <property type="project" value="InterPro"/>
</dbReference>